<feature type="region of interest" description="Disordered" evidence="1">
    <location>
        <begin position="285"/>
        <end position="313"/>
    </location>
</feature>
<proteinExistence type="predicted"/>
<gene>
    <name evidence="4" type="ORF">PCOR1329_LOCUS34359</name>
</gene>
<name>A0ABN9T0W9_9DINO</name>
<keyword evidence="2" id="KW-1133">Transmembrane helix</keyword>
<sequence length="1383" mass="150282">MKLAPFLSFGVLVVPFLVAGGAPTATFPDFERSYLAARVSSVTLENVRTWNFFPAKFPGEPWEVPAKIVALIPTAVRQALGCDVAKLTVMRNVDAVDLFAGRARITKWGTLGGLNVLPIDRTCVDHMDILTTTGLAIVIVALLRIKPPGLMFAGPQCSSWVWVSRSVTKRRRGNIMGNEACKPVQEGNEVNARMALLCYIANNLGVSWVIEQPRSPTFFETPNMQTLLVEIPSVLPLSINLGDYGHASMKPTLLVGVGALLEDLKMVGAKFAELMPGVALSCPEPAAKPKAHSKAKSKAKSKTAKSSAPTKKVNTAKAAVKKAEAAKLPLYTTATRPNGKKAVNGNKREMKQSQDYPMQFALSVMRHVAIRGAVHAASVAMYSFMCGFTARASAMAFCFLRSGPLLWARPPIFFFFLFTIGMIVWILYWMRKPSKCASRAARYTDERSINVPSMTPLMLNSATNTGIRASITAANLAMFLASRSTVATTRAAPCCTHCSNALCKAGLCNATPDSLLFTVATTVCDPNIILHHASHMALWASNVMGCWTAFAPDFDFRRNLTTWGAFGFFSLVRVCMPAVRATRNCTKFESAWRSFKGVFCWPVIVPRRMIAAAPARLVAPAKATLNVRDAVGHGVEGGSLYPAGADPPRARALECARQDSFAKLAMLAAAPQLMDSDTASKDWTDGCAAAVPARPHLAMSAFDIYAKFDLDPRASSTCPAPADGGAPRAACLCKGMTQSDLIIELVGLGALMQEAIATDLEKRVALAARRLHSGPRVLRFHDKVRPAQFDQRRTECSLQPLRAAEDLHAWQQDREEDYLQVECFGIRFELLPGFADCTFLMFSVAVRFDEMTPEATVWLLREEIGQDYFSAPSETVLGVLDGTEAAFDSDADPFAAEPAGSQSTPVDDQVARSLSAAIGRVAAPVRIDWTVHVMPEVLRLMVGHPAPPPAHTDGSLKKDPGSAFASLHVDAEGPFYFGTIDIENNIDAMALSHECWPALGAQRRELQPAAPTVCIRLAPLAAAFWPARAQRAPEDQSRPAPGPLGAAGSLHQRLTNGIILGAALAAIGRINEQLAQPPAPKLAELQSLCSQIVQTLDAGLAAWRAVLAMAAVLSVTMPALVISVCQVGTWRESETATDGRWADIRKRPPEPGPATSLGTFLKAWRVDLPFIVLPSARGKFSSCGLCDFLKMMIQTSPDQSIKYQLLLTLGAHYEFQGQQRLYLDNLFQESIRNPRGLLVIGWDKMDQGKTILPRVRALINTPFHKQGDRLVASLICAWAPAVLGKRPLIYTLLEDYARGPNMACALLVDTLKEAVGAIGRLPRRLCLNADNTSKDAIFFHINKALAGEDALSLPQLFAILSRRLRHPPHGKHLRDLDLRHKLR</sequence>
<keyword evidence="3" id="KW-0732">Signal</keyword>
<accession>A0ABN9T0W9</accession>
<keyword evidence="2" id="KW-0812">Transmembrane</keyword>
<comment type="caution">
    <text evidence="4">The sequence shown here is derived from an EMBL/GenBank/DDBJ whole genome shotgun (WGS) entry which is preliminary data.</text>
</comment>
<keyword evidence="5" id="KW-1185">Reference proteome</keyword>
<feature type="transmembrane region" description="Helical" evidence="2">
    <location>
        <begin position="379"/>
        <end position="400"/>
    </location>
</feature>
<evidence type="ECO:0000256" key="3">
    <source>
        <dbReference type="SAM" id="SignalP"/>
    </source>
</evidence>
<dbReference type="EMBL" id="CAUYUJ010014221">
    <property type="protein sequence ID" value="CAK0838405.1"/>
    <property type="molecule type" value="Genomic_DNA"/>
</dbReference>
<feature type="compositionally biased region" description="Low complexity" evidence="1">
    <location>
        <begin position="304"/>
        <end position="313"/>
    </location>
</feature>
<feature type="compositionally biased region" description="Basic residues" evidence="1">
    <location>
        <begin position="289"/>
        <end position="303"/>
    </location>
</feature>
<protein>
    <submittedName>
        <fullName evidence="4">Uncharacterized protein</fullName>
    </submittedName>
</protein>
<feature type="signal peptide" evidence="3">
    <location>
        <begin position="1"/>
        <end position="21"/>
    </location>
</feature>
<feature type="transmembrane region" description="Helical" evidence="2">
    <location>
        <begin position="412"/>
        <end position="430"/>
    </location>
</feature>
<evidence type="ECO:0000256" key="2">
    <source>
        <dbReference type="SAM" id="Phobius"/>
    </source>
</evidence>
<reference evidence="4" key="1">
    <citation type="submission" date="2023-10" db="EMBL/GenBank/DDBJ databases">
        <authorList>
            <person name="Chen Y."/>
            <person name="Shah S."/>
            <person name="Dougan E. K."/>
            <person name="Thang M."/>
            <person name="Chan C."/>
        </authorList>
    </citation>
    <scope>NUCLEOTIDE SEQUENCE [LARGE SCALE GENOMIC DNA]</scope>
</reference>
<evidence type="ECO:0000256" key="1">
    <source>
        <dbReference type="SAM" id="MobiDB-lite"/>
    </source>
</evidence>
<evidence type="ECO:0000313" key="5">
    <source>
        <dbReference type="Proteomes" id="UP001189429"/>
    </source>
</evidence>
<dbReference type="Proteomes" id="UP001189429">
    <property type="component" value="Unassembled WGS sequence"/>
</dbReference>
<evidence type="ECO:0000313" key="4">
    <source>
        <dbReference type="EMBL" id="CAK0838405.1"/>
    </source>
</evidence>
<feature type="chain" id="PRO_5047396164" evidence="3">
    <location>
        <begin position="22"/>
        <end position="1383"/>
    </location>
</feature>
<keyword evidence="2" id="KW-0472">Membrane</keyword>
<organism evidence="4 5">
    <name type="scientific">Prorocentrum cordatum</name>
    <dbReference type="NCBI Taxonomy" id="2364126"/>
    <lineage>
        <taxon>Eukaryota</taxon>
        <taxon>Sar</taxon>
        <taxon>Alveolata</taxon>
        <taxon>Dinophyceae</taxon>
        <taxon>Prorocentrales</taxon>
        <taxon>Prorocentraceae</taxon>
        <taxon>Prorocentrum</taxon>
    </lineage>
</organism>